<organism evidence="21 22">
    <name type="scientific">Pinctada imbricata</name>
    <name type="common">Atlantic pearl-oyster</name>
    <name type="synonym">Pinctada martensii</name>
    <dbReference type="NCBI Taxonomy" id="66713"/>
    <lineage>
        <taxon>Eukaryota</taxon>
        <taxon>Metazoa</taxon>
        <taxon>Spiralia</taxon>
        <taxon>Lophotrochozoa</taxon>
        <taxon>Mollusca</taxon>
        <taxon>Bivalvia</taxon>
        <taxon>Autobranchia</taxon>
        <taxon>Pteriomorphia</taxon>
        <taxon>Pterioida</taxon>
        <taxon>Pterioidea</taxon>
        <taxon>Pteriidae</taxon>
        <taxon>Pinctada</taxon>
    </lineage>
</organism>
<evidence type="ECO:0000256" key="19">
    <source>
        <dbReference type="ARBA" id="ARBA00033291"/>
    </source>
</evidence>
<dbReference type="AlphaFoldDB" id="A0AA88XL71"/>
<evidence type="ECO:0000256" key="10">
    <source>
        <dbReference type="ARBA" id="ARBA00022968"/>
    </source>
</evidence>
<evidence type="ECO:0000256" key="7">
    <source>
        <dbReference type="ARBA" id="ARBA00022679"/>
    </source>
</evidence>
<comment type="caution">
    <text evidence="21">The sequence shown here is derived from an EMBL/GenBank/DDBJ whole genome shotgun (WGS) entry which is preliminary data.</text>
</comment>
<comment type="pathway">
    <text evidence="3">Protein modification; protein glycosylation.</text>
</comment>
<keyword evidence="14" id="KW-0325">Glycoprotein</keyword>
<dbReference type="Pfam" id="PF13896">
    <property type="entry name" value="Glyco_transf_49"/>
    <property type="match status" value="1"/>
</dbReference>
<comment type="catalytic activity">
    <reaction evidence="20">
        <text>3-O-[beta-D-Xyl-(1-&gt;4)-Rib-ol-P-Rib-ol-P-3-beta-D-GalNAc-(1-&gt;3)-beta-D-GlcNAc-(1-&gt;4)-(O-6-P-alpha-D-Man)]-Thr-[protein] + UDP-alpha-D-glucuronate = 3-O-[beta-D-GlcA-(1-&gt;3)-beta-D-Xyl-(1-&gt;4)-Rib-ol-P-Rib-ol-P-3-beta-D-GalNAc-(1-&gt;3)-beta-D-GlcNAc-(1-&gt;4)-(O-6-P-alpha-D-Man)]-Thr-[protein] + UDP + H(+)</text>
        <dbReference type="Rhea" id="RHEA:46860"/>
        <dbReference type="Rhea" id="RHEA-COMP:15023"/>
        <dbReference type="Rhea" id="RHEA-COMP:17482"/>
        <dbReference type="ChEBI" id="CHEBI:15378"/>
        <dbReference type="ChEBI" id="CHEBI:58052"/>
        <dbReference type="ChEBI" id="CHEBI:58223"/>
        <dbReference type="ChEBI" id="CHEBI:142405"/>
        <dbReference type="ChEBI" id="CHEBI:177336"/>
    </reaction>
</comment>
<keyword evidence="22" id="KW-1185">Reference proteome</keyword>
<evidence type="ECO:0000256" key="14">
    <source>
        <dbReference type="ARBA" id="ARBA00023180"/>
    </source>
</evidence>
<evidence type="ECO:0000256" key="13">
    <source>
        <dbReference type="ARBA" id="ARBA00023136"/>
    </source>
</evidence>
<dbReference type="InterPro" id="IPR043189">
    <property type="entry name" value="B4GAT1"/>
</dbReference>
<evidence type="ECO:0000256" key="20">
    <source>
        <dbReference type="ARBA" id="ARBA00047852"/>
    </source>
</evidence>
<evidence type="ECO:0000256" key="4">
    <source>
        <dbReference type="ARBA" id="ARBA00008539"/>
    </source>
</evidence>
<name>A0AA88XL71_PINIB</name>
<evidence type="ECO:0000256" key="15">
    <source>
        <dbReference type="ARBA" id="ARBA00023211"/>
    </source>
</evidence>
<evidence type="ECO:0000256" key="8">
    <source>
        <dbReference type="ARBA" id="ARBA00022692"/>
    </source>
</evidence>
<dbReference type="Proteomes" id="UP001186944">
    <property type="component" value="Unassembled WGS sequence"/>
</dbReference>
<keyword evidence="12" id="KW-0333">Golgi apparatus</keyword>
<keyword evidence="15" id="KW-0464">Manganese</keyword>
<keyword evidence="10" id="KW-0735">Signal-anchor</keyword>
<keyword evidence="7" id="KW-0808">Transferase</keyword>
<keyword evidence="9" id="KW-0479">Metal-binding</keyword>
<evidence type="ECO:0000313" key="22">
    <source>
        <dbReference type="Proteomes" id="UP001186944"/>
    </source>
</evidence>
<evidence type="ECO:0000256" key="16">
    <source>
        <dbReference type="ARBA" id="ARBA00030723"/>
    </source>
</evidence>
<protein>
    <recommendedName>
        <fullName evidence="5">Beta-1,4-glucuronyltransferase 1</fullName>
    </recommendedName>
    <alternativeName>
        <fullName evidence="16">I-beta-1,3-N-acetylglucosaminyltransferase</fullName>
    </alternativeName>
    <alternativeName>
        <fullName evidence="19">N-acetyllactosaminide beta-1,3-N-acetylglucosaminyltransferase</fullName>
    </alternativeName>
    <alternativeName>
        <fullName evidence="17">Poly-N-acetyllactosamine extension enzyme</fullName>
    </alternativeName>
    <alternativeName>
        <fullName evidence="18">UDP-GlcNAc:betaGal beta-1,3-N-acetylglucosaminyltransferase 1</fullName>
    </alternativeName>
</protein>
<evidence type="ECO:0000256" key="3">
    <source>
        <dbReference type="ARBA" id="ARBA00004922"/>
    </source>
</evidence>
<dbReference type="PANTHER" id="PTHR46420">
    <property type="entry name" value="BETA-1,4-GLUCURONYLTRANSFERASE 1"/>
    <property type="match status" value="1"/>
</dbReference>
<proteinExistence type="inferred from homology"/>
<dbReference type="GO" id="GO:0035269">
    <property type="term" value="P:protein O-linked glycosylation via mannose"/>
    <property type="evidence" value="ECO:0007669"/>
    <property type="project" value="TreeGrafter"/>
</dbReference>
<gene>
    <name evidence="21" type="ORF">FSP39_014364</name>
</gene>
<dbReference type="GO" id="GO:0000139">
    <property type="term" value="C:Golgi membrane"/>
    <property type="evidence" value="ECO:0007669"/>
    <property type="project" value="UniProtKB-SubCell"/>
</dbReference>
<comment type="similarity">
    <text evidence="4">Belongs to the glycosyltransferase 49 family.</text>
</comment>
<evidence type="ECO:0000256" key="2">
    <source>
        <dbReference type="ARBA" id="ARBA00004323"/>
    </source>
</evidence>
<keyword evidence="8" id="KW-0812">Transmembrane</keyword>
<dbReference type="PANTHER" id="PTHR46420:SF1">
    <property type="entry name" value="BETA-1,4-GLUCURONYLTRANSFERASE 1"/>
    <property type="match status" value="1"/>
</dbReference>
<comment type="cofactor">
    <cofactor evidence="1">
        <name>Mn(2+)</name>
        <dbReference type="ChEBI" id="CHEBI:29035"/>
    </cofactor>
</comment>
<dbReference type="EMBL" id="VSWD01000014">
    <property type="protein sequence ID" value="KAK3083112.1"/>
    <property type="molecule type" value="Genomic_DNA"/>
</dbReference>
<keyword evidence="6" id="KW-0328">Glycosyltransferase</keyword>
<keyword evidence="13" id="KW-0472">Membrane</keyword>
<reference evidence="21" key="1">
    <citation type="submission" date="2019-08" db="EMBL/GenBank/DDBJ databases">
        <title>The improved chromosome-level genome for the pearl oyster Pinctada fucata martensii using PacBio sequencing and Hi-C.</title>
        <authorList>
            <person name="Zheng Z."/>
        </authorList>
    </citation>
    <scope>NUCLEOTIDE SEQUENCE</scope>
    <source>
        <strain evidence="21">ZZ-2019</strain>
        <tissue evidence="21">Adductor muscle</tissue>
    </source>
</reference>
<evidence type="ECO:0000256" key="18">
    <source>
        <dbReference type="ARBA" id="ARBA00032181"/>
    </source>
</evidence>
<sequence>MRTEDGEISFIRRKDVFKSEYSGKVKREGPKRQGFITMVSHCSIENLHFVDTLAASWDGPISIAVFIDRNEVEFMRLVEYYHQCFKHIRAKTTFHLMYPESMALCFTKINCDAFGAKLKESPMYMRPLKGMSYPHNSLRNLATPTNGNGYVFHIDIDMIPSFNLHEEFLKYAETLDNRILESSIFIVPAFEYKHHTDDIPRTKLELMQRSVNREIRTFYSKACWKCQFNTNYRKWKYLKTKTMTTYDIESKFYNYEPYYIVRADRFIPYDERFLGRGYDRISQVLS</sequence>
<dbReference type="GO" id="GO:0046872">
    <property type="term" value="F:metal ion binding"/>
    <property type="evidence" value="ECO:0007669"/>
    <property type="project" value="UniProtKB-KW"/>
</dbReference>
<evidence type="ECO:0000256" key="9">
    <source>
        <dbReference type="ARBA" id="ARBA00022723"/>
    </source>
</evidence>
<evidence type="ECO:0000256" key="6">
    <source>
        <dbReference type="ARBA" id="ARBA00022676"/>
    </source>
</evidence>
<dbReference type="GO" id="GO:0015020">
    <property type="term" value="F:glucuronosyltransferase activity"/>
    <property type="evidence" value="ECO:0007669"/>
    <property type="project" value="InterPro"/>
</dbReference>
<keyword evidence="11" id="KW-1133">Transmembrane helix</keyword>
<evidence type="ECO:0000256" key="17">
    <source>
        <dbReference type="ARBA" id="ARBA00032175"/>
    </source>
</evidence>
<evidence type="ECO:0000256" key="1">
    <source>
        <dbReference type="ARBA" id="ARBA00001936"/>
    </source>
</evidence>
<comment type="subcellular location">
    <subcellularLocation>
        <location evidence="2">Golgi apparatus membrane</location>
        <topology evidence="2">Single-pass type II membrane protein</topology>
    </subcellularLocation>
</comment>
<evidence type="ECO:0000256" key="5">
    <source>
        <dbReference type="ARBA" id="ARBA00017962"/>
    </source>
</evidence>
<evidence type="ECO:0000256" key="12">
    <source>
        <dbReference type="ARBA" id="ARBA00023034"/>
    </source>
</evidence>
<evidence type="ECO:0000256" key="11">
    <source>
        <dbReference type="ARBA" id="ARBA00022989"/>
    </source>
</evidence>
<accession>A0AA88XL71</accession>
<evidence type="ECO:0000313" key="21">
    <source>
        <dbReference type="EMBL" id="KAK3083112.1"/>
    </source>
</evidence>